<name>A0A544W7J6_9MYCO</name>
<keyword evidence="3" id="KW-1185">Reference proteome</keyword>
<feature type="transmembrane region" description="Helical" evidence="1">
    <location>
        <begin position="203"/>
        <end position="224"/>
    </location>
</feature>
<dbReference type="EMBL" id="VIFX01000003">
    <property type="protein sequence ID" value="TQR88211.1"/>
    <property type="molecule type" value="Genomic_DNA"/>
</dbReference>
<proteinExistence type="predicted"/>
<reference evidence="2 3" key="1">
    <citation type="submission" date="2018-10" db="EMBL/GenBank/DDBJ databases">
        <title>Draft genome of Mycobacterium hodleri strain B.</title>
        <authorList>
            <person name="Amande T.J."/>
            <person name="Mcgenity T.J."/>
        </authorList>
    </citation>
    <scope>NUCLEOTIDE SEQUENCE [LARGE SCALE GENOMIC DNA]</scope>
    <source>
        <strain evidence="2 3">B</strain>
    </source>
</reference>
<feature type="transmembrane region" description="Helical" evidence="1">
    <location>
        <begin position="171"/>
        <end position="191"/>
    </location>
</feature>
<keyword evidence="1" id="KW-0472">Membrane</keyword>
<accession>A0A544W7J6</accession>
<organism evidence="2 3">
    <name type="scientific">Mycolicibacterium hodleri</name>
    <dbReference type="NCBI Taxonomy" id="49897"/>
    <lineage>
        <taxon>Bacteria</taxon>
        <taxon>Bacillati</taxon>
        <taxon>Actinomycetota</taxon>
        <taxon>Actinomycetes</taxon>
        <taxon>Mycobacteriales</taxon>
        <taxon>Mycobacteriaceae</taxon>
        <taxon>Mycolicibacterium</taxon>
    </lineage>
</organism>
<keyword evidence="1" id="KW-1133">Transmembrane helix</keyword>
<sequence length="391" mass="40399">MIAVLVAASCVVAGVVVGGQLDSRIAKGNAVLDHSEPFAYNAQKLYAALSAADAAAATEYLSGGLETAPMRARYQQALADAAEALTDATLGASDAQTRTALAQISAELAAYTGQVESARANNRQGFAVGAAYFREASSSMQTSMLPSAERVYTGALAAVDEDQKAVASLPVVGLVLLLIVLVVIAVGSLILVGRTNRQFNRGLIAATIAVVLVVGWIVVANVFAANSIEASRTQGTARFEQLANARVIAQKARTDETLQLISRGDITAGEKSFGDRIGQLTALLDDEPVAADGVAAWTASHGRQVELYQGGDYPGALAQAIGPDPGASAALFAGIETSLNDAIEQTRTTLRDDVSAAGTRLSWSPTGTLVLMVIAAAAAVVGLWPRLKEFL</sequence>
<protein>
    <recommendedName>
        <fullName evidence="4">Secreted protein</fullName>
    </recommendedName>
</protein>
<comment type="caution">
    <text evidence="2">The sequence shown here is derived from an EMBL/GenBank/DDBJ whole genome shotgun (WGS) entry which is preliminary data.</text>
</comment>
<dbReference type="AlphaFoldDB" id="A0A544W7J6"/>
<evidence type="ECO:0008006" key="4">
    <source>
        <dbReference type="Google" id="ProtNLM"/>
    </source>
</evidence>
<gene>
    <name evidence="2" type="ORF">D8S82_03645</name>
</gene>
<evidence type="ECO:0000313" key="3">
    <source>
        <dbReference type="Proteomes" id="UP000315759"/>
    </source>
</evidence>
<evidence type="ECO:0000313" key="2">
    <source>
        <dbReference type="EMBL" id="TQR88211.1"/>
    </source>
</evidence>
<dbReference type="Proteomes" id="UP000315759">
    <property type="component" value="Unassembled WGS sequence"/>
</dbReference>
<keyword evidence="1" id="KW-0812">Transmembrane</keyword>
<feature type="transmembrane region" description="Helical" evidence="1">
    <location>
        <begin position="363"/>
        <end position="384"/>
    </location>
</feature>
<evidence type="ECO:0000256" key="1">
    <source>
        <dbReference type="SAM" id="Phobius"/>
    </source>
</evidence>